<name>O66622_AQUAE</name>
<organism evidence="2 3">
    <name type="scientific">Aquifex aeolicus (strain VF5)</name>
    <dbReference type="NCBI Taxonomy" id="224324"/>
    <lineage>
        <taxon>Bacteria</taxon>
        <taxon>Pseudomonadati</taxon>
        <taxon>Aquificota</taxon>
        <taxon>Aquificia</taxon>
        <taxon>Aquificales</taxon>
        <taxon>Aquificaceae</taxon>
        <taxon>Aquifex</taxon>
    </lineage>
</organism>
<dbReference type="eggNOG" id="COG0095">
    <property type="taxonomic scope" value="Bacteria"/>
</dbReference>
<dbReference type="HOGENOM" id="CLU_022986_5_0_0"/>
<proteinExistence type="predicted"/>
<dbReference type="Pfam" id="PF21948">
    <property type="entry name" value="LplA-B_cat"/>
    <property type="match status" value="1"/>
</dbReference>
<dbReference type="PROSITE" id="PS51733">
    <property type="entry name" value="BPL_LPL_CATALYTIC"/>
    <property type="match status" value="1"/>
</dbReference>
<dbReference type="STRING" id="224324.aq_264"/>
<keyword evidence="3" id="KW-1185">Reference proteome</keyword>
<dbReference type="PANTHER" id="PTHR43679:SF2">
    <property type="entry name" value="OCTANOYL-[GCVH]:PROTEIN N-OCTANOYLTRANSFERASE"/>
    <property type="match status" value="1"/>
</dbReference>
<dbReference type="InterPro" id="IPR004143">
    <property type="entry name" value="BPL_LPL_catalytic"/>
</dbReference>
<gene>
    <name evidence="2" type="ordered locus">aq_264</name>
</gene>
<dbReference type="Gene3D" id="3.30.930.10">
    <property type="entry name" value="Bira Bifunctional Protein, Domain 2"/>
    <property type="match status" value="1"/>
</dbReference>
<dbReference type="GO" id="GO:0009107">
    <property type="term" value="P:lipoate biosynthetic process"/>
    <property type="evidence" value="ECO:0000318"/>
    <property type="project" value="GO_Central"/>
</dbReference>
<evidence type="ECO:0000259" key="1">
    <source>
        <dbReference type="PROSITE" id="PS51733"/>
    </source>
</evidence>
<dbReference type="PIR" id="B70324">
    <property type="entry name" value="B70324"/>
</dbReference>
<dbReference type="Proteomes" id="UP000000798">
    <property type="component" value="Chromosome"/>
</dbReference>
<dbReference type="PANTHER" id="PTHR43679">
    <property type="entry name" value="OCTANOYLTRANSFERASE LIPM-RELATED"/>
    <property type="match status" value="1"/>
</dbReference>
<dbReference type="SUPFAM" id="SSF55681">
    <property type="entry name" value="Class II aaRS and biotin synthetases"/>
    <property type="match status" value="1"/>
</dbReference>
<dbReference type="InParanoid" id="O66622"/>
<dbReference type="RefSeq" id="WP_010880120.1">
    <property type="nucleotide sequence ID" value="NC_000918.1"/>
</dbReference>
<dbReference type="AlphaFoldDB" id="O66622"/>
<sequence length="217" mass="25617">MRFLGFGIFSPEENMKIDEELQIKLENGEIEPCFRLYKWKGVCVSLGRNQEEKEFPVKVVRRPTGGGALLHGWDLSFCIVDYKNGRNFMRFYREVSKMFYNIFKEFGVNLKFERNKSYSLQTYYCYFFPTFGELKTEEGKKVVAIAMRELKNTFLLHGSVYVDFDYNYASKILNVKEEELRKRVTTLKELGISEEDFKTLLCSYLSSLRGRAFHPHT</sequence>
<dbReference type="InterPro" id="IPR045864">
    <property type="entry name" value="aa-tRNA-synth_II/BPL/LPL"/>
</dbReference>
<evidence type="ECO:0000313" key="2">
    <source>
        <dbReference type="EMBL" id="AAC06584.1"/>
    </source>
</evidence>
<dbReference type="EnsemblBacteria" id="AAC06584">
    <property type="protein sequence ID" value="AAC06584"/>
    <property type="gene ID" value="aq_264"/>
</dbReference>
<protein>
    <recommendedName>
        <fullName evidence="1">BPL/LPL catalytic domain-containing protein</fullName>
    </recommendedName>
</protein>
<dbReference type="InterPro" id="IPR050664">
    <property type="entry name" value="Octanoyltrans_LipM/LipL"/>
</dbReference>
<dbReference type="GO" id="GO:0009249">
    <property type="term" value="P:protein lipoylation"/>
    <property type="evidence" value="ECO:0000318"/>
    <property type="project" value="GO_Central"/>
</dbReference>
<dbReference type="EMBL" id="AE000657">
    <property type="protein sequence ID" value="AAC06584.1"/>
    <property type="molecule type" value="Genomic_DNA"/>
</dbReference>
<feature type="domain" description="BPL/LPL catalytic" evidence="1">
    <location>
        <begin position="28"/>
        <end position="213"/>
    </location>
</feature>
<reference evidence="2 3" key="1">
    <citation type="journal article" date="1998" name="Nature">
        <title>The complete genome of the hyperthermophilic bacterium Aquifex aeolicus.</title>
        <authorList>
            <person name="Deckert G."/>
            <person name="Warren P.V."/>
            <person name="Gaasterland T."/>
            <person name="Young W.G."/>
            <person name="Lenox A.L."/>
            <person name="Graham D.E."/>
            <person name="Overbeek R."/>
            <person name="Snead M.A."/>
            <person name="Keller M."/>
            <person name="Aujay M."/>
            <person name="Huber R."/>
            <person name="Feldman R.A."/>
            <person name="Short J.M."/>
            <person name="Olson G.J."/>
            <person name="Swanson R.V."/>
        </authorList>
    </citation>
    <scope>NUCLEOTIDE SEQUENCE [LARGE SCALE GENOMIC DNA]</scope>
    <source>
        <strain evidence="2 3">VF5</strain>
    </source>
</reference>
<dbReference type="KEGG" id="aae:aq_264"/>
<dbReference type="CDD" id="cd16443">
    <property type="entry name" value="LplA"/>
    <property type="match status" value="1"/>
</dbReference>
<dbReference type="GO" id="GO:0033819">
    <property type="term" value="F:lipoyl(octanoyl) transferase activity"/>
    <property type="evidence" value="ECO:0000318"/>
    <property type="project" value="GO_Central"/>
</dbReference>
<accession>O66622</accession>
<dbReference type="OrthoDB" id="9774653at2"/>
<evidence type="ECO:0000313" key="3">
    <source>
        <dbReference type="Proteomes" id="UP000000798"/>
    </source>
</evidence>